<dbReference type="RefSeq" id="WP_275634594.1">
    <property type="nucleotide sequence ID" value="NZ_JARGYD010000010.1"/>
</dbReference>
<reference evidence="2" key="1">
    <citation type="journal article" date="2019" name="Int. J. Syst. Evol. Microbiol.">
        <title>The Global Catalogue of Microorganisms (GCM) 10K type strain sequencing project: providing services to taxonomists for standard genome sequencing and annotation.</title>
        <authorList>
            <consortium name="The Broad Institute Genomics Platform"/>
            <consortium name="The Broad Institute Genome Sequencing Center for Infectious Disease"/>
            <person name="Wu L."/>
            <person name="Ma J."/>
        </authorList>
    </citation>
    <scope>NUCLEOTIDE SEQUENCE [LARGE SCALE GENOMIC DNA]</scope>
    <source>
        <strain evidence="2">KCTC 52366</strain>
    </source>
</reference>
<name>A0ABV7GXW4_9RHOB</name>
<comment type="caution">
    <text evidence="1">The sequence shown here is derived from an EMBL/GenBank/DDBJ whole genome shotgun (WGS) entry which is preliminary data.</text>
</comment>
<evidence type="ECO:0000313" key="2">
    <source>
        <dbReference type="Proteomes" id="UP001595632"/>
    </source>
</evidence>
<dbReference type="Proteomes" id="UP001595632">
    <property type="component" value="Unassembled WGS sequence"/>
</dbReference>
<accession>A0ABV7GXW4</accession>
<dbReference type="Pfam" id="PF06169">
    <property type="entry name" value="DUF982"/>
    <property type="match status" value="1"/>
</dbReference>
<organism evidence="1 2">
    <name type="scientific">Psychromarinibacter halotolerans</name>
    <dbReference type="NCBI Taxonomy" id="1775175"/>
    <lineage>
        <taxon>Bacteria</taxon>
        <taxon>Pseudomonadati</taxon>
        <taxon>Pseudomonadota</taxon>
        <taxon>Alphaproteobacteria</taxon>
        <taxon>Rhodobacterales</taxon>
        <taxon>Paracoccaceae</taxon>
        <taxon>Psychromarinibacter</taxon>
    </lineage>
</organism>
<dbReference type="InterPro" id="IPR010385">
    <property type="entry name" value="DUF982"/>
</dbReference>
<evidence type="ECO:0000313" key="1">
    <source>
        <dbReference type="EMBL" id="MFC3145221.1"/>
    </source>
</evidence>
<dbReference type="Gene3D" id="6.10.250.730">
    <property type="match status" value="1"/>
</dbReference>
<keyword evidence="2" id="KW-1185">Reference proteome</keyword>
<gene>
    <name evidence="1" type="ORF">ACFOGP_21045</name>
</gene>
<dbReference type="EMBL" id="JBHRTB010000010">
    <property type="protein sequence ID" value="MFC3145221.1"/>
    <property type="molecule type" value="Genomic_DNA"/>
</dbReference>
<proteinExistence type="predicted"/>
<sequence length="85" mass="9204">MIEVHWGQPVVLLTPHAGDAERFGTIEKARYWLRRKWPVSDSARRSAIAKVEAAMECLSPVEDARQAFLAAALSAGFVPAAAGQA</sequence>
<protein>
    <submittedName>
        <fullName evidence="1">DUF982 domain-containing protein</fullName>
    </submittedName>
</protein>